<dbReference type="GeneID" id="19332797"/>
<accession>M3BC85</accession>
<feature type="region of interest" description="Disordered" evidence="1">
    <location>
        <begin position="93"/>
        <end position="126"/>
    </location>
</feature>
<dbReference type="Proteomes" id="UP000016932">
    <property type="component" value="Unassembled WGS sequence"/>
</dbReference>
<dbReference type="RefSeq" id="XP_007923924.1">
    <property type="nucleotide sequence ID" value="XM_007925733.1"/>
</dbReference>
<dbReference type="OrthoDB" id="3648261at2759"/>
<protein>
    <submittedName>
        <fullName evidence="2">Uncharacterized protein</fullName>
    </submittedName>
</protein>
<organism evidence="2 3">
    <name type="scientific">Pseudocercospora fijiensis (strain CIRAD86)</name>
    <name type="common">Black leaf streak disease fungus</name>
    <name type="synonym">Mycosphaerella fijiensis</name>
    <dbReference type="NCBI Taxonomy" id="383855"/>
    <lineage>
        <taxon>Eukaryota</taxon>
        <taxon>Fungi</taxon>
        <taxon>Dikarya</taxon>
        <taxon>Ascomycota</taxon>
        <taxon>Pezizomycotina</taxon>
        <taxon>Dothideomycetes</taxon>
        <taxon>Dothideomycetidae</taxon>
        <taxon>Mycosphaerellales</taxon>
        <taxon>Mycosphaerellaceae</taxon>
        <taxon>Pseudocercospora</taxon>
    </lineage>
</organism>
<reference evidence="2 3" key="1">
    <citation type="journal article" date="2012" name="PLoS Pathog.">
        <title>Diverse lifestyles and strategies of plant pathogenesis encoded in the genomes of eighteen Dothideomycetes fungi.</title>
        <authorList>
            <person name="Ohm R.A."/>
            <person name="Feau N."/>
            <person name="Henrissat B."/>
            <person name="Schoch C.L."/>
            <person name="Horwitz B.A."/>
            <person name="Barry K.W."/>
            <person name="Condon B.J."/>
            <person name="Copeland A.C."/>
            <person name="Dhillon B."/>
            <person name="Glaser F."/>
            <person name="Hesse C.N."/>
            <person name="Kosti I."/>
            <person name="LaButti K."/>
            <person name="Lindquist E.A."/>
            <person name="Lucas S."/>
            <person name="Salamov A.A."/>
            <person name="Bradshaw R.E."/>
            <person name="Ciuffetti L."/>
            <person name="Hamelin R.C."/>
            <person name="Kema G.H.J."/>
            <person name="Lawrence C."/>
            <person name="Scott J.A."/>
            <person name="Spatafora J.W."/>
            <person name="Turgeon B.G."/>
            <person name="de Wit P.J.G.M."/>
            <person name="Zhong S."/>
            <person name="Goodwin S.B."/>
            <person name="Grigoriev I.V."/>
        </authorList>
    </citation>
    <scope>NUCLEOTIDE SEQUENCE [LARGE SCALE GENOMIC DNA]</scope>
    <source>
        <strain evidence="2 3">CIRAD86</strain>
    </source>
</reference>
<keyword evidence="3" id="KW-1185">Reference proteome</keyword>
<dbReference type="HOGENOM" id="CLU_355694_0_0_1"/>
<name>M3BC85_PSEFD</name>
<evidence type="ECO:0000256" key="1">
    <source>
        <dbReference type="SAM" id="MobiDB-lite"/>
    </source>
</evidence>
<feature type="compositionally biased region" description="Polar residues" evidence="1">
    <location>
        <begin position="93"/>
        <end position="115"/>
    </location>
</feature>
<proteinExistence type="predicted"/>
<dbReference type="EMBL" id="KB446556">
    <property type="protein sequence ID" value="EME86763.1"/>
    <property type="molecule type" value="Genomic_DNA"/>
</dbReference>
<dbReference type="VEuPathDB" id="FungiDB:MYCFIDRAFT_172457"/>
<dbReference type="KEGG" id="pfj:MYCFIDRAFT_172457"/>
<evidence type="ECO:0000313" key="2">
    <source>
        <dbReference type="EMBL" id="EME86763.1"/>
    </source>
</evidence>
<gene>
    <name evidence="2" type="ORF">MYCFIDRAFT_172457</name>
</gene>
<evidence type="ECO:0000313" key="3">
    <source>
        <dbReference type="Proteomes" id="UP000016932"/>
    </source>
</evidence>
<dbReference type="AlphaFoldDB" id="M3BC85"/>
<sequence length="789" mass="89444">MKNHRTSLLWQLKLCGARTRSSTCTTFKIIHQSSPYRYRGFNEYKGTCFCVVPAMIARCGRLSLNPARDRGRFSTNAIKRFWTTQCSANSTFQRSSSESIATPQVRQGAAQSQDYSPAKNEKQRYSQDEDTIIILRKTEGSSTSSIAEELDRSKQSISQRIQTLSQYYPNLRKRGKGLTAAEQAEVHSIQRSIFDDGLSIAEVCQKIGRSGTYVRNRLRWGQRRTRPGRTAELEALVLAMKARGYKYESIAHNLEIEIDKVQNILAASSRLRQHTPKEDPPKGIRKQRKHYGWTSNEESKLLALYEQGQTAPSIARELNRHPVRTRIRLREMLISRGHLVPNGKLRYFQSTLEEVVNLREKSKLTWKQIAERFPENTLPTRNGSKENLDLVAYEGDLSHHTAWIHTHYVDCFRTSSYLAWLSAICSGLIISWLMIRNYLPTLCSQMCWVGRAEKWLTARSYRSCSSPITSVSPAKNHLKPSEHGGVVKLPPYVQNVGLKILNLYLTGPLFREVAMCIVPGVAWIKSEPYYGFRVSFGVDMNEVELSNTPISSNNLCRYTISSLNKRLGSFVYSPSGNVHLEQQAITTVAQFACPGARIVEAWTVGKSRELRFRNAVLTLSIFWFVGPAIVGISDWQVSTFPICRCSRRISFCAEVAFGVGDDEVEGDIVLLNIEYLHDIYKPSHSVPPFFILYRKNTLNIRNPILQVLRQAYESIRYYSIWPVQPVQALPGTCTLFIWRAAEGLSCNFGAVQSCRTSGAGSFESQDHGCFELIGNVCVHLEVHLAVHVK</sequence>